<dbReference type="SUPFAM" id="SSF159888">
    <property type="entry name" value="YdhG-like"/>
    <property type="match status" value="1"/>
</dbReference>
<dbReference type="EMBL" id="ACHB01000061">
    <property type="protein sequence ID" value="EEI91854.1"/>
    <property type="molecule type" value="Genomic_DNA"/>
</dbReference>
<accession>C2FZ12</accession>
<proteinExistence type="predicted"/>
<evidence type="ECO:0000313" key="3">
    <source>
        <dbReference type="Proteomes" id="UP000006241"/>
    </source>
</evidence>
<dbReference type="Proteomes" id="UP000006241">
    <property type="component" value="Unassembled WGS sequence"/>
</dbReference>
<dbReference type="InterPro" id="IPR016786">
    <property type="entry name" value="YdeI_bac"/>
</dbReference>
<gene>
    <name evidence="2" type="ORF">HMPREF0765_2568</name>
</gene>
<dbReference type="AlphaFoldDB" id="C2FZ12"/>
<dbReference type="RefSeq" id="WP_003012433.1">
    <property type="nucleotide sequence ID" value="NZ_GG668637.1"/>
</dbReference>
<dbReference type="HOGENOM" id="CLU_116201_0_0_10"/>
<feature type="domain" description="YdhG-like" evidence="1">
    <location>
        <begin position="7"/>
        <end position="103"/>
    </location>
</feature>
<dbReference type="InterPro" id="IPR014922">
    <property type="entry name" value="YdhG-like"/>
</dbReference>
<reference evidence="2 3" key="1">
    <citation type="submission" date="2009-01" db="EMBL/GenBank/DDBJ databases">
        <authorList>
            <person name="Qin X."/>
            <person name="Bachman B."/>
            <person name="Battles P."/>
            <person name="Bell A."/>
            <person name="Bess C."/>
            <person name="Bickham C."/>
            <person name="Chaboub L."/>
            <person name="Chen D."/>
            <person name="Coyle M."/>
            <person name="Deiros D.R."/>
            <person name="Dinh H."/>
            <person name="Forbes L."/>
            <person name="Fowler G."/>
            <person name="Francisco L."/>
            <person name="Fu Q."/>
            <person name="Gubbala S."/>
            <person name="Hale W."/>
            <person name="Han Y."/>
            <person name="Hemphill L."/>
            <person name="Highlander S.K."/>
            <person name="Hirani K."/>
            <person name="Hogues M."/>
            <person name="Jackson L."/>
            <person name="Jakkamsetti A."/>
            <person name="Javaid M."/>
            <person name="Jiang H."/>
            <person name="Korchina V."/>
            <person name="Kovar C."/>
            <person name="Lara F."/>
            <person name="Lee S."/>
            <person name="Mata R."/>
            <person name="Mathew T."/>
            <person name="Moen C."/>
            <person name="Morales K."/>
            <person name="Munidasa M."/>
            <person name="Nazareth L."/>
            <person name="Ngo R."/>
            <person name="Nguyen L."/>
            <person name="Okwuonu G."/>
            <person name="Ongeri F."/>
            <person name="Patil S."/>
            <person name="Petrosino J."/>
            <person name="Pham C."/>
            <person name="Pham P."/>
            <person name="Pu L.-L."/>
            <person name="Puazo M."/>
            <person name="Raj R."/>
            <person name="Reid J."/>
            <person name="Rouhana J."/>
            <person name="Saada N."/>
            <person name="Shang Y."/>
            <person name="Simmons D."/>
            <person name="Thornton R."/>
            <person name="Warren J."/>
            <person name="Weissenberger G."/>
            <person name="Zhang J."/>
            <person name="Zhang L."/>
            <person name="Zhou C."/>
            <person name="Zhu D."/>
            <person name="Muzny D."/>
            <person name="Worley K."/>
            <person name="Gibbs R."/>
        </authorList>
    </citation>
    <scope>NUCLEOTIDE SEQUENCE [LARGE SCALE GENOMIC DNA]</scope>
    <source>
        <strain evidence="2 3">ATCC 33300</strain>
    </source>
</reference>
<dbReference type="Pfam" id="PF13376">
    <property type="entry name" value="OmdA"/>
    <property type="match status" value="1"/>
</dbReference>
<sequence>MDKTNKWIEELDLLTQIIQQFPLEQTTKWGGPVFTYQNKNILSFAGFKNHFALWFFNGSHLTDPYQVLHATQGEKTKNLRQWRFTDRSEINSKQIAEYITEAIEAEKKGLKALPGKKEYIPMPPSLKDQLDNDNVLKHAFEKLSPAKQNEYNEYIAEAKQSKTQAARIDKIIPNILQGYSLHEQYKKPKKV</sequence>
<comment type="caution">
    <text evidence="2">The sequence shown here is derived from an EMBL/GenBank/DDBJ whole genome shotgun (WGS) entry which is preliminary data.</text>
</comment>
<dbReference type="Gene3D" id="3.90.1150.200">
    <property type="match status" value="1"/>
</dbReference>
<dbReference type="Pfam" id="PF08818">
    <property type="entry name" value="DUF1801"/>
    <property type="match status" value="1"/>
</dbReference>
<name>C2FZ12_SPHSI</name>
<dbReference type="PIRSF" id="PIRSF021308">
    <property type="entry name" value="UCP021308"/>
    <property type="match status" value="1"/>
</dbReference>
<evidence type="ECO:0000313" key="2">
    <source>
        <dbReference type="EMBL" id="EEI91854.1"/>
    </source>
</evidence>
<evidence type="ECO:0000259" key="1">
    <source>
        <dbReference type="Pfam" id="PF08818"/>
    </source>
</evidence>
<organism evidence="2 3">
    <name type="scientific">Sphingobacterium spiritivorum ATCC 33300</name>
    <dbReference type="NCBI Taxonomy" id="525372"/>
    <lineage>
        <taxon>Bacteria</taxon>
        <taxon>Pseudomonadati</taxon>
        <taxon>Bacteroidota</taxon>
        <taxon>Sphingobacteriia</taxon>
        <taxon>Sphingobacteriales</taxon>
        <taxon>Sphingobacteriaceae</taxon>
        <taxon>Sphingobacterium</taxon>
    </lineage>
</organism>
<protein>
    <recommendedName>
        <fullName evidence="1">YdhG-like domain-containing protein</fullName>
    </recommendedName>
</protein>